<evidence type="ECO:0000256" key="1">
    <source>
        <dbReference type="ARBA" id="ARBA00009403"/>
    </source>
</evidence>
<protein>
    <submittedName>
        <fullName evidence="3">Cystatin</fullName>
    </submittedName>
</protein>
<dbReference type="RefSeq" id="XP_029025642.1">
    <property type="nucleotide sequence ID" value="XM_029169809.2"/>
</dbReference>
<dbReference type="KEGG" id="bspl:114867264"/>
<proteinExistence type="inferred from homology"/>
<dbReference type="PANTHER" id="PTHR46186">
    <property type="entry name" value="CYSTATIN"/>
    <property type="match status" value="1"/>
</dbReference>
<evidence type="ECO:0000313" key="2">
    <source>
        <dbReference type="Proteomes" id="UP000515150"/>
    </source>
</evidence>
<dbReference type="InterPro" id="IPR000010">
    <property type="entry name" value="Cystatin_dom"/>
</dbReference>
<keyword evidence="2" id="KW-1185">Reference proteome</keyword>
<evidence type="ECO:0000313" key="3">
    <source>
        <dbReference type="RefSeq" id="XP_029025642.1"/>
    </source>
</evidence>
<dbReference type="PANTHER" id="PTHR46186:SF13">
    <property type="entry name" value="SI:BUSM1-57F23.1"/>
    <property type="match status" value="1"/>
</dbReference>
<accession>A0A6P7P032</accession>
<dbReference type="GO" id="GO:0004869">
    <property type="term" value="F:cysteine-type endopeptidase inhibitor activity"/>
    <property type="evidence" value="ECO:0007669"/>
    <property type="project" value="InterPro"/>
</dbReference>
<organism evidence="2 3">
    <name type="scientific">Betta splendens</name>
    <name type="common">Siamese fighting fish</name>
    <dbReference type="NCBI Taxonomy" id="158456"/>
    <lineage>
        <taxon>Eukaryota</taxon>
        <taxon>Metazoa</taxon>
        <taxon>Chordata</taxon>
        <taxon>Craniata</taxon>
        <taxon>Vertebrata</taxon>
        <taxon>Euteleostomi</taxon>
        <taxon>Actinopterygii</taxon>
        <taxon>Neopterygii</taxon>
        <taxon>Teleostei</taxon>
        <taxon>Neoteleostei</taxon>
        <taxon>Acanthomorphata</taxon>
        <taxon>Anabantaria</taxon>
        <taxon>Anabantiformes</taxon>
        <taxon>Anabantoidei</taxon>
        <taxon>Osphronemidae</taxon>
        <taxon>Betta</taxon>
    </lineage>
</organism>
<dbReference type="GO" id="GO:0031982">
    <property type="term" value="C:vesicle"/>
    <property type="evidence" value="ECO:0007669"/>
    <property type="project" value="TreeGrafter"/>
</dbReference>
<dbReference type="InterPro" id="IPR046350">
    <property type="entry name" value="Cystatin_sf"/>
</dbReference>
<dbReference type="Pfam" id="PF00031">
    <property type="entry name" value="Cystatin"/>
    <property type="match status" value="1"/>
</dbReference>
<dbReference type="GO" id="GO:0005615">
    <property type="term" value="C:extracellular space"/>
    <property type="evidence" value="ECO:0007669"/>
    <property type="project" value="TreeGrafter"/>
</dbReference>
<dbReference type="GeneID" id="114867264"/>
<gene>
    <name evidence="3" type="primary">si:busm1-57f23.1</name>
</gene>
<dbReference type="OrthoDB" id="8886803at2759"/>
<name>A0A6P7P032_BETSP</name>
<dbReference type="CDD" id="cd00042">
    <property type="entry name" value="CY"/>
    <property type="match status" value="1"/>
</dbReference>
<reference evidence="3" key="1">
    <citation type="submission" date="2025-08" db="UniProtKB">
        <authorList>
            <consortium name="RefSeq"/>
        </authorList>
    </citation>
    <scope>IDENTIFICATION</scope>
</reference>
<dbReference type="SMART" id="SM00043">
    <property type="entry name" value="CY"/>
    <property type="match status" value="1"/>
</dbReference>
<dbReference type="GO" id="GO:0005737">
    <property type="term" value="C:cytoplasm"/>
    <property type="evidence" value="ECO:0007669"/>
    <property type="project" value="TreeGrafter"/>
</dbReference>
<dbReference type="SUPFAM" id="SSF54403">
    <property type="entry name" value="Cystatin/monellin"/>
    <property type="match status" value="1"/>
</dbReference>
<sequence>MYLPVSLLICLSVAQLSTGQQAVEEVIVARRVPLLGGWAPINPEARDLQSAAHFAVTEFNANSKNEKMFKLVSVIVAKLKVTNVIHYKFSAVLGKTKCLKSAQRDLESCNLQQRQLKCWFEVTFDPRNDQHEILTQKCRRLPDKDSNI</sequence>
<dbReference type="Proteomes" id="UP000515150">
    <property type="component" value="Chromosome 12"/>
</dbReference>
<comment type="similarity">
    <text evidence="1">Belongs to the cystatin family.</text>
</comment>
<dbReference type="AlphaFoldDB" id="A0A6P7P032"/>
<dbReference type="Gene3D" id="3.10.450.10">
    <property type="match status" value="1"/>
</dbReference>